<keyword evidence="2 4" id="KW-0863">Zinc-finger</keyword>
<feature type="region of interest" description="Disordered" evidence="5">
    <location>
        <begin position="151"/>
        <end position="179"/>
    </location>
</feature>
<feature type="domain" description="RING-type" evidence="6">
    <location>
        <begin position="99"/>
        <end position="141"/>
    </location>
</feature>
<gene>
    <name evidence="7" type="ORF">niasHT_015236</name>
</gene>
<dbReference type="InterPro" id="IPR051834">
    <property type="entry name" value="RING_finger_E3_ligase"/>
</dbReference>
<dbReference type="PANTHER" id="PTHR45931:SF3">
    <property type="entry name" value="RING ZINC FINGER-CONTAINING PROTEIN"/>
    <property type="match status" value="1"/>
</dbReference>
<name>A0ABD2L2T2_9BILA</name>
<dbReference type="PROSITE" id="PS50089">
    <property type="entry name" value="ZF_RING_2"/>
    <property type="match status" value="1"/>
</dbReference>
<keyword evidence="3" id="KW-0862">Zinc</keyword>
<dbReference type="Proteomes" id="UP001620626">
    <property type="component" value="Unassembled WGS sequence"/>
</dbReference>
<keyword evidence="1" id="KW-0479">Metal-binding</keyword>
<dbReference type="Gene3D" id="3.30.40.10">
    <property type="entry name" value="Zinc/RING finger domain, C3HC4 (zinc finger)"/>
    <property type="match status" value="1"/>
</dbReference>
<keyword evidence="8" id="KW-1185">Reference proteome</keyword>
<evidence type="ECO:0000256" key="3">
    <source>
        <dbReference type="ARBA" id="ARBA00022833"/>
    </source>
</evidence>
<evidence type="ECO:0000256" key="2">
    <source>
        <dbReference type="ARBA" id="ARBA00022771"/>
    </source>
</evidence>
<evidence type="ECO:0000256" key="4">
    <source>
        <dbReference type="PROSITE-ProRule" id="PRU00175"/>
    </source>
</evidence>
<dbReference type="PANTHER" id="PTHR45931">
    <property type="entry name" value="SI:CH211-59O9.10"/>
    <property type="match status" value="1"/>
</dbReference>
<dbReference type="SMART" id="SM00184">
    <property type="entry name" value="RING"/>
    <property type="match status" value="1"/>
</dbReference>
<organism evidence="7 8">
    <name type="scientific">Heterodera trifolii</name>
    <dbReference type="NCBI Taxonomy" id="157864"/>
    <lineage>
        <taxon>Eukaryota</taxon>
        <taxon>Metazoa</taxon>
        <taxon>Ecdysozoa</taxon>
        <taxon>Nematoda</taxon>
        <taxon>Chromadorea</taxon>
        <taxon>Rhabditida</taxon>
        <taxon>Tylenchina</taxon>
        <taxon>Tylenchomorpha</taxon>
        <taxon>Tylenchoidea</taxon>
        <taxon>Heteroderidae</taxon>
        <taxon>Heteroderinae</taxon>
        <taxon>Heterodera</taxon>
    </lineage>
</organism>
<evidence type="ECO:0000313" key="7">
    <source>
        <dbReference type="EMBL" id="KAL3109391.1"/>
    </source>
</evidence>
<reference evidence="7 8" key="1">
    <citation type="submission" date="2024-10" db="EMBL/GenBank/DDBJ databases">
        <authorList>
            <person name="Kim D."/>
        </authorList>
    </citation>
    <scope>NUCLEOTIDE SEQUENCE [LARGE SCALE GENOMIC DNA]</scope>
    <source>
        <strain evidence="7">BH-2024</strain>
    </source>
</reference>
<comment type="caution">
    <text evidence="7">The sequence shown here is derived from an EMBL/GenBank/DDBJ whole genome shotgun (WGS) entry which is preliminary data.</text>
</comment>
<evidence type="ECO:0000256" key="5">
    <source>
        <dbReference type="SAM" id="MobiDB-lite"/>
    </source>
</evidence>
<dbReference type="Pfam" id="PF13639">
    <property type="entry name" value="zf-RING_2"/>
    <property type="match status" value="1"/>
</dbReference>
<proteinExistence type="predicted"/>
<dbReference type="SUPFAM" id="SSF57850">
    <property type="entry name" value="RING/U-box"/>
    <property type="match status" value="1"/>
</dbReference>
<accession>A0ABD2L2T2</accession>
<dbReference type="InterPro" id="IPR001841">
    <property type="entry name" value="Znf_RING"/>
</dbReference>
<evidence type="ECO:0000256" key="1">
    <source>
        <dbReference type="ARBA" id="ARBA00022723"/>
    </source>
</evidence>
<dbReference type="GO" id="GO:0008270">
    <property type="term" value="F:zinc ion binding"/>
    <property type="evidence" value="ECO:0007669"/>
    <property type="project" value="UniProtKB-KW"/>
</dbReference>
<evidence type="ECO:0000313" key="8">
    <source>
        <dbReference type="Proteomes" id="UP001620626"/>
    </source>
</evidence>
<evidence type="ECO:0000259" key="6">
    <source>
        <dbReference type="PROSITE" id="PS50089"/>
    </source>
</evidence>
<sequence length="179" mass="20450">MSEIKTKEKFGIKSFAKLIKLLLVEKSETNKQKKDKKDEKPKNSEEKQKLKLMYTAVDNLNIAANIKNEPDKKNKRNRLSEAVSTMPEHTVIVASSDQCPICLEDYQSGEKVRTLRPCKHKFHSDCIGQWTKKQKRCPSCRAPVDWLENTQLNNTGHPNNVPIESDNAQNSDNAVEENV</sequence>
<dbReference type="AlphaFoldDB" id="A0ABD2L2T2"/>
<dbReference type="InterPro" id="IPR013083">
    <property type="entry name" value="Znf_RING/FYVE/PHD"/>
</dbReference>
<protein>
    <recommendedName>
        <fullName evidence="6">RING-type domain-containing protein</fullName>
    </recommendedName>
</protein>
<dbReference type="EMBL" id="JBICBT010000573">
    <property type="protein sequence ID" value="KAL3109391.1"/>
    <property type="molecule type" value="Genomic_DNA"/>
</dbReference>
<feature type="region of interest" description="Disordered" evidence="5">
    <location>
        <begin position="29"/>
        <end position="49"/>
    </location>
</feature>